<keyword evidence="2" id="KW-0812">Transmembrane</keyword>
<feature type="compositionally biased region" description="Pro residues" evidence="1">
    <location>
        <begin position="1"/>
        <end position="17"/>
    </location>
</feature>
<dbReference type="AlphaFoldDB" id="A0A7M2WT29"/>
<feature type="transmembrane region" description="Helical" evidence="2">
    <location>
        <begin position="170"/>
        <end position="191"/>
    </location>
</feature>
<proteinExistence type="predicted"/>
<dbReference type="KEGG" id="hbs:IPV69_20415"/>
<organism evidence="3 4">
    <name type="scientific">Humisphaera borealis</name>
    <dbReference type="NCBI Taxonomy" id="2807512"/>
    <lineage>
        <taxon>Bacteria</taxon>
        <taxon>Pseudomonadati</taxon>
        <taxon>Planctomycetota</taxon>
        <taxon>Phycisphaerae</taxon>
        <taxon>Tepidisphaerales</taxon>
        <taxon>Tepidisphaeraceae</taxon>
        <taxon>Humisphaera</taxon>
    </lineage>
</organism>
<evidence type="ECO:0000313" key="4">
    <source>
        <dbReference type="Proteomes" id="UP000593765"/>
    </source>
</evidence>
<gene>
    <name evidence="3" type="ORF">IPV69_20415</name>
</gene>
<feature type="region of interest" description="Disordered" evidence="1">
    <location>
        <begin position="1"/>
        <end position="64"/>
    </location>
</feature>
<keyword evidence="2" id="KW-0472">Membrane</keyword>
<protein>
    <submittedName>
        <fullName evidence="3">Uncharacterized protein</fullName>
    </submittedName>
</protein>
<keyword evidence="2" id="KW-1133">Transmembrane helix</keyword>
<dbReference type="RefSeq" id="WP_206291574.1">
    <property type="nucleotide sequence ID" value="NZ_CP063458.1"/>
</dbReference>
<reference evidence="3 4" key="1">
    <citation type="submission" date="2020-10" db="EMBL/GenBank/DDBJ databases">
        <title>Wide distribution of Phycisphaera-like planctomycetes from WD2101 soil group in peatlands and genome analysis of the first cultivated representative.</title>
        <authorList>
            <person name="Dedysh S.N."/>
            <person name="Beletsky A.V."/>
            <person name="Ivanova A."/>
            <person name="Kulichevskaya I.S."/>
            <person name="Suzina N.E."/>
            <person name="Philippov D.A."/>
            <person name="Rakitin A.L."/>
            <person name="Mardanov A.V."/>
            <person name="Ravin N.V."/>
        </authorList>
    </citation>
    <scope>NUCLEOTIDE SEQUENCE [LARGE SCALE GENOMIC DNA]</scope>
    <source>
        <strain evidence="3 4">M1803</strain>
    </source>
</reference>
<name>A0A7M2WT29_9BACT</name>
<evidence type="ECO:0000256" key="1">
    <source>
        <dbReference type="SAM" id="MobiDB-lite"/>
    </source>
</evidence>
<feature type="compositionally biased region" description="Low complexity" evidence="1">
    <location>
        <begin position="18"/>
        <end position="33"/>
    </location>
</feature>
<evidence type="ECO:0000256" key="2">
    <source>
        <dbReference type="SAM" id="Phobius"/>
    </source>
</evidence>
<keyword evidence="4" id="KW-1185">Reference proteome</keyword>
<evidence type="ECO:0000313" key="3">
    <source>
        <dbReference type="EMBL" id="QOV88583.1"/>
    </source>
</evidence>
<sequence length="213" mass="21673">MTPGNVPPMAPQRPGQPPATAAARPATPAQDAPFAINRPAAPPVSRPATPHAEMPPANEEPAGPVEGVAVHLDGATAGYQGTDQAASGLESVVADDADEVNVPPAPIEYLGHTHHVQPTNGPAFVPKYQAMSYKQTLIPILLTTGLCLAALGACRFVLPRDTPLGNLPIFIPIILFVAAAAALAFGVLSMLQVKNALDQQALAKAAAAQAAGG</sequence>
<accession>A0A7M2WT29</accession>
<dbReference type="Proteomes" id="UP000593765">
    <property type="component" value="Chromosome"/>
</dbReference>
<feature type="transmembrane region" description="Helical" evidence="2">
    <location>
        <begin position="137"/>
        <end position="158"/>
    </location>
</feature>
<dbReference type="EMBL" id="CP063458">
    <property type="protein sequence ID" value="QOV88583.1"/>
    <property type="molecule type" value="Genomic_DNA"/>
</dbReference>